<dbReference type="AlphaFoldDB" id="A0A0J6FII3"/>
<name>A0A0J6FII3_COCPO</name>
<evidence type="ECO:0000313" key="1">
    <source>
        <dbReference type="EMBL" id="KMM68639.1"/>
    </source>
</evidence>
<sequence length="143" mass="15814">MPRYVPCTRLAYTGIGSVLQCESDLKTVWHKTASYVSMCWKLCGILDGSVRSVGTEGLSFMIWLPRTNVDVSGQKWISLTPTSLIVLFLDRTLKIVVNTEFPDESNSTIAGAIIDNRAQTLLLSHDPFSMLLYLCLAVAIQDA</sequence>
<reference evidence="2" key="2">
    <citation type="journal article" date="2009" name="Genome Res.">
        <title>Comparative genomic analyses of the human fungal pathogens Coccidioides and their relatives.</title>
        <authorList>
            <person name="Sharpton T.J."/>
            <person name="Stajich J.E."/>
            <person name="Rounsley S.D."/>
            <person name="Gardner M.J."/>
            <person name="Wortman J.R."/>
            <person name="Jordar V.S."/>
            <person name="Maiti R."/>
            <person name="Kodira C.D."/>
            <person name="Neafsey D.E."/>
            <person name="Zeng Q."/>
            <person name="Hung C.-Y."/>
            <person name="McMahan C."/>
            <person name="Muszewska A."/>
            <person name="Grynberg M."/>
            <person name="Mandel M.A."/>
            <person name="Kellner E.M."/>
            <person name="Barker B.M."/>
            <person name="Galgiani J.N."/>
            <person name="Orbach M.J."/>
            <person name="Kirkland T.N."/>
            <person name="Cole G.T."/>
            <person name="Henn M.R."/>
            <person name="Birren B.W."/>
            <person name="Taylor J.W."/>
        </authorList>
    </citation>
    <scope>NUCLEOTIDE SEQUENCE [LARGE SCALE GENOMIC DNA]</scope>
    <source>
        <strain evidence="2">RMSCC 3488</strain>
    </source>
</reference>
<protein>
    <submittedName>
        <fullName evidence="1">Uncharacterized protein</fullName>
    </submittedName>
</protein>
<reference evidence="2" key="3">
    <citation type="journal article" date="2010" name="Genome Res.">
        <title>Population genomic sequencing of Coccidioides fungi reveals recent hybridization and transposon control.</title>
        <authorList>
            <person name="Neafsey D.E."/>
            <person name="Barker B.M."/>
            <person name="Sharpton T.J."/>
            <person name="Stajich J.E."/>
            <person name="Park D.J."/>
            <person name="Whiston E."/>
            <person name="Hung C.-Y."/>
            <person name="McMahan C."/>
            <person name="White J."/>
            <person name="Sykes S."/>
            <person name="Heiman D."/>
            <person name="Young S."/>
            <person name="Zeng Q."/>
            <person name="Abouelleil A."/>
            <person name="Aftuck L."/>
            <person name="Bessette D."/>
            <person name="Brown A."/>
            <person name="FitzGerald M."/>
            <person name="Lui A."/>
            <person name="Macdonald J.P."/>
            <person name="Priest M."/>
            <person name="Orbach M.J."/>
            <person name="Galgiani J.N."/>
            <person name="Kirkland T.N."/>
            <person name="Cole G.T."/>
            <person name="Birren B.W."/>
            <person name="Henn M.R."/>
            <person name="Taylor J.W."/>
            <person name="Rounsley S.D."/>
        </authorList>
    </citation>
    <scope>NUCLEOTIDE SEQUENCE [LARGE SCALE GENOMIC DNA]</scope>
    <source>
        <strain evidence="2">RMSCC 3488</strain>
    </source>
</reference>
<dbReference type="EMBL" id="DS268111">
    <property type="protein sequence ID" value="KMM68639.1"/>
    <property type="molecule type" value="Genomic_DNA"/>
</dbReference>
<evidence type="ECO:0000313" key="2">
    <source>
        <dbReference type="Proteomes" id="UP000054567"/>
    </source>
</evidence>
<gene>
    <name evidence="1" type="ORF">CPAG_04964</name>
</gene>
<reference evidence="1 2" key="1">
    <citation type="submission" date="2007-06" db="EMBL/GenBank/DDBJ databases">
        <title>The Genome Sequence of Coccidioides posadasii RMSCC_3488.</title>
        <authorList>
            <consortium name="Coccidioides Genome Resources Consortium"/>
            <consortium name="The Broad Institute Genome Sequencing Platform"/>
            <person name="Henn M.R."/>
            <person name="Sykes S."/>
            <person name="Young S."/>
            <person name="Jaffe D."/>
            <person name="Berlin A."/>
            <person name="Alvarez P."/>
            <person name="Butler J."/>
            <person name="Gnerre S."/>
            <person name="Grabherr M."/>
            <person name="Mauceli E."/>
            <person name="Brockman W."/>
            <person name="Kodira C."/>
            <person name="Alvarado L."/>
            <person name="Zeng Q."/>
            <person name="Crawford M."/>
            <person name="Antoine C."/>
            <person name="Devon K."/>
            <person name="Galgiani J."/>
            <person name="Orsborn K."/>
            <person name="Lewis M.L."/>
            <person name="Nusbaum C."/>
            <person name="Galagan J."/>
            <person name="Birren B."/>
        </authorList>
    </citation>
    <scope>NUCLEOTIDE SEQUENCE [LARGE SCALE GENOMIC DNA]</scope>
    <source>
        <strain evidence="1 2">RMSCC 3488</strain>
    </source>
</reference>
<accession>A0A0J6FII3</accession>
<dbReference type="Proteomes" id="UP000054567">
    <property type="component" value="Unassembled WGS sequence"/>
</dbReference>
<organism evidence="1 2">
    <name type="scientific">Coccidioides posadasii RMSCC 3488</name>
    <dbReference type="NCBI Taxonomy" id="454284"/>
    <lineage>
        <taxon>Eukaryota</taxon>
        <taxon>Fungi</taxon>
        <taxon>Dikarya</taxon>
        <taxon>Ascomycota</taxon>
        <taxon>Pezizomycotina</taxon>
        <taxon>Eurotiomycetes</taxon>
        <taxon>Eurotiomycetidae</taxon>
        <taxon>Onygenales</taxon>
        <taxon>Onygenaceae</taxon>
        <taxon>Coccidioides</taxon>
    </lineage>
</organism>
<proteinExistence type="predicted"/>
<dbReference type="VEuPathDB" id="FungiDB:CPAG_04964"/>